<organism evidence="1 2">
    <name type="scientific">Actinoplanes digitatis</name>
    <dbReference type="NCBI Taxonomy" id="1868"/>
    <lineage>
        <taxon>Bacteria</taxon>
        <taxon>Bacillati</taxon>
        <taxon>Actinomycetota</taxon>
        <taxon>Actinomycetes</taxon>
        <taxon>Micromonosporales</taxon>
        <taxon>Micromonosporaceae</taxon>
        <taxon>Actinoplanes</taxon>
    </lineage>
</organism>
<evidence type="ECO:0008006" key="3">
    <source>
        <dbReference type="Google" id="ProtNLM"/>
    </source>
</evidence>
<dbReference type="InterPro" id="IPR021373">
    <property type="entry name" value="DUF2993"/>
</dbReference>
<evidence type="ECO:0000313" key="2">
    <source>
        <dbReference type="Proteomes" id="UP000578112"/>
    </source>
</evidence>
<keyword evidence="2" id="KW-1185">Reference proteome</keyword>
<gene>
    <name evidence="1" type="ORF">BJ971_000160</name>
</gene>
<name>A0A7W7MMS0_9ACTN</name>
<proteinExistence type="predicted"/>
<sequence length="242" mass="24913">MIVVGVLLVLLLVLLFVADRAGKSAAERLIADRVVSQLDAQDATAQPPDVTIEGVPFLTQVLSGHYQEIGILLNDFSGPAGNGKKIDMKVLDIRAEDVQASVDTLRSGTGDIVAGTVTGAGTITYANLADLIGREGLTLSERDGKLVGTAPIKALGQTFNASGTVNLAVNDGVVSVTFADVTAEGLPNLPLVRGLVDSLVRQISVDLKVPALPLGMKVQKVEPTPEGLVVTAGASDVPLSTG</sequence>
<dbReference type="EMBL" id="JACHNH010000001">
    <property type="protein sequence ID" value="MBB4759604.1"/>
    <property type="molecule type" value="Genomic_DNA"/>
</dbReference>
<evidence type="ECO:0000313" key="1">
    <source>
        <dbReference type="EMBL" id="MBB4759604.1"/>
    </source>
</evidence>
<protein>
    <recommendedName>
        <fullName evidence="3">DUF2993 domain-containing protein</fullName>
    </recommendedName>
</protein>
<accession>A0A7W7MMS0</accession>
<dbReference type="Proteomes" id="UP000578112">
    <property type="component" value="Unassembled WGS sequence"/>
</dbReference>
<comment type="caution">
    <text evidence="1">The sequence shown here is derived from an EMBL/GenBank/DDBJ whole genome shotgun (WGS) entry which is preliminary data.</text>
</comment>
<dbReference type="AlphaFoldDB" id="A0A7W7MMS0"/>
<dbReference type="RefSeq" id="WP_184988483.1">
    <property type="nucleotide sequence ID" value="NZ_BOMK01000055.1"/>
</dbReference>
<dbReference type="Pfam" id="PF11209">
    <property type="entry name" value="LmeA"/>
    <property type="match status" value="1"/>
</dbReference>
<reference evidence="1 2" key="1">
    <citation type="submission" date="2020-08" db="EMBL/GenBank/DDBJ databases">
        <title>Sequencing the genomes of 1000 actinobacteria strains.</title>
        <authorList>
            <person name="Klenk H.-P."/>
        </authorList>
    </citation>
    <scope>NUCLEOTIDE SEQUENCE [LARGE SCALE GENOMIC DNA]</scope>
    <source>
        <strain evidence="1 2">DSM 43149</strain>
    </source>
</reference>